<dbReference type="Proteomes" id="UP000886998">
    <property type="component" value="Unassembled WGS sequence"/>
</dbReference>
<dbReference type="AlphaFoldDB" id="A0A8X6XFE0"/>
<name>A0A8X6XFE0_9ARAC</name>
<evidence type="ECO:0000313" key="2">
    <source>
        <dbReference type="Proteomes" id="UP000886998"/>
    </source>
</evidence>
<dbReference type="EMBL" id="BMAV01008102">
    <property type="protein sequence ID" value="GFY51464.1"/>
    <property type="molecule type" value="Genomic_DNA"/>
</dbReference>
<organism evidence="1 2">
    <name type="scientific">Trichonephila inaurata madagascariensis</name>
    <dbReference type="NCBI Taxonomy" id="2747483"/>
    <lineage>
        <taxon>Eukaryota</taxon>
        <taxon>Metazoa</taxon>
        <taxon>Ecdysozoa</taxon>
        <taxon>Arthropoda</taxon>
        <taxon>Chelicerata</taxon>
        <taxon>Arachnida</taxon>
        <taxon>Araneae</taxon>
        <taxon>Araneomorphae</taxon>
        <taxon>Entelegynae</taxon>
        <taxon>Araneoidea</taxon>
        <taxon>Nephilidae</taxon>
        <taxon>Trichonephila</taxon>
        <taxon>Trichonephila inaurata</taxon>
    </lineage>
</organism>
<comment type="caution">
    <text evidence="1">The sequence shown here is derived from an EMBL/GenBank/DDBJ whole genome shotgun (WGS) entry which is preliminary data.</text>
</comment>
<reference evidence="1" key="1">
    <citation type="submission" date="2020-08" db="EMBL/GenBank/DDBJ databases">
        <title>Multicomponent nature underlies the extraordinary mechanical properties of spider dragline silk.</title>
        <authorList>
            <person name="Kono N."/>
            <person name="Nakamura H."/>
            <person name="Mori M."/>
            <person name="Yoshida Y."/>
            <person name="Ohtoshi R."/>
            <person name="Malay A.D."/>
            <person name="Moran D.A.P."/>
            <person name="Tomita M."/>
            <person name="Numata K."/>
            <person name="Arakawa K."/>
        </authorList>
    </citation>
    <scope>NUCLEOTIDE SEQUENCE</scope>
</reference>
<evidence type="ECO:0000313" key="1">
    <source>
        <dbReference type="EMBL" id="GFY51464.1"/>
    </source>
</evidence>
<sequence>MMVEFCFSIWLLDLGRPGVMEILRTFCLLQQSSNAEKVNARFPKTCRWFSNRFVASAESIDLVGYSHVNLLYASITAKTYRIQGETGCHVWIFEVGLSPNLQLTRQCESHWDNFD</sequence>
<keyword evidence="2" id="KW-1185">Reference proteome</keyword>
<proteinExistence type="predicted"/>
<protein>
    <submittedName>
        <fullName evidence="1">Uncharacterized protein</fullName>
    </submittedName>
</protein>
<accession>A0A8X6XFE0</accession>
<gene>
    <name evidence="1" type="ORF">TNIN_356241</name>
</gene>